<dbReference type="InterPro" id="IPR000362">
    <property type="entry name" value="Fumarate_lyase_fam"/>
</dbReference>
<comment type="similarity">
    <text evidence="2">Belongs to the class-II fumarase/aspartase family.</text>
</comment>
<dbReference type="InterPro" id="IPR008948">
    <property type="entry name" value="L-Aspartase-like"/>
</dbReference>
<dbReference type="Proteomes" id="UP001501495">
    <property type="component" value="Unassembled WGS sequence"/>
</dbReference>
<evidence type="ECO:0000256" key="2">
    <source>
        <dbReference type="ARBA" id="ARBA00034772"/>
    </source>
</evidence>
<evidence type="ECO:0000256" key="1">
    <source>
        <dbReference type="ARBA" id="ARBA00023239"/>
    </source>
</evidence>
<dbReference type="Gene3D" id="1.20.200.10">
    <property type="entry name" value="Fumarase/aspartase (Central domain)"/>
    <property type="match status" value="1"/>
</dbReference>
<dbReference type="InterPro" id="IPR024083">
    <property type="entry name" value="Fumarase/histidase_N"/>
</dbReference>
<dbReference type="RefSeq" id="WP_344732619.1">
    <property type="nucleotide sequence ID" value="NZ_BAAAZH010000011.1"/>
</dbReference>
<gene>
    <name evidence="4" type="primary">pcaB</name>
    <name evidence="4" type="ORF">GCM10022215_14430</name>
</gene>
<accession>A0ABP7XHP9</accession>
<dbReference type="EMBL" id="BAAAZH010000011">
    <property type="protein sequence ID" value="GAA4115519.1"/>
    <property type="molecule type" value="Genomic_DNA"/>
</dbReference>
<evidence type="ECO:0000259" key="3">
    <source>
        <dbReference type="Pfam" id="PF00206"/>
    </source>
</evidence>
<dbReference type="Gene3D" id="1.10.275.10">
    <property type="entry name" value="Fumarase/aspartase (N-terminal domain)"/>
    <property type="match status" value="1"/>
</dbReference>
<proteinExistence type="inferred from homology"/>
<evidence type="ECO:0000313" key="4">
    <source>
        <dbReference type="EMBL" id="GAA4115519.1"/>
    </source>
</evidence>
<reference evidence="5" key="1">
    <citation type="journal article" date="2019" name="Int. J. Syst. Evol. Microbiol.">
        <title>The Global Catalogue of Microorganisms (GCM) 10K type strain sequencing project: providing services to taxonomists for standard genome sequencing and annotation.</title>
        <authorList>
            <consortium name="The Broad Institute Genomics Platform"/>
            <consortium name="The Broad Institute Genome Sequencing Center for Infectious Disease"/>
            <person name="Wu L."/>
            <person name="Ma J."/>
        </authorList>
    </citation>
    <scope>NUCLEOTIDE SEQUENCE [LARGE SCALE GENOMIC DNA]</scope>
    <source>
        <strain evidence="5">JCM 16703</strain>
    </source>
</reference>
<dbReference type="SUPFAM" id="SSF48557">
    <property type="entry name" value="L-aspartase-like"/>
    <property type="match status" value="1"/>
</dbReference>
<sequence>MTSLLRPGAHRAAGVADDEAILASMLRVEAAWSQAAVEAGVFPADALLAPIELTAADREALARDAEAGGNPVIPLVALLRDRQRGEAARWLHRGLTSQDVVDTALMLCAARARARVLTAIGRQVEVLVGLVERHRACPALARTLTQPAVPTVLGLRFAGWLHGLLDAADDLAALRLPAQFGGAAGTGAALTELAGDPTTALAVTDRAARLLDLDPARPWHTTRRPITRIGDALVACTDAFGHVAGDVLLGSRAEIGELAEVVGGGSSTMPGKANPVLATLVRAAALAAPAAAATLHAAAADAVDERTPGGWHAEWPALADLLTRTVVAADQTADLLAGLVVHPERAAAHLAAADGVRAEQAAMAALCGAAPAEEYLGTAAFQIDAALARAAAFEVAR</sequence>
<feature type="domain" description="Fumarate lyase N-terminal" evidence="3">
    <location>
        <begin position="80"/>
        <end position="285"/>
    </location>
</feature>
<dbReference type="PANTHER" id="PTHR43172:SF2">
    <property type="entry name" value="ADENYLOSUCCINATE LYASE C-TERMINAL DOMAIN-CONTAINING PROTEIN"/>
    <property type="match status" value="1"/>
</dbReference>
<dbReference type="InterPro" id="IPR022761">
    <property type="entry name" value="Fumarate_lyase_N"/>
</dbReference>
<name>A0ABP7XHP9_9ACTN</name>
<evidence type="ECO:0000313" key="5">
    <source>
        <dbReference type="Proteomes" id="UP001501495"/>
    </source>
</evidence>
<protein>
    <submittedName>
        <fullName evidence="4">3-carboxy-cis,cis-muconate cycloisomerase</fullName>
    </submittedName>
</protein>
<dbReference type="PRINTS" id="PR00149">
    <property type="entry name" value="FUMRATELYASE"/>
</dbReference>
<organism evidence="4 5">
    <name type="scientific">Nocardioides fonticola</name>
    <dbReference type="NCBI Taxonomy" id="450363"/>
    <lineage>
        <taxon>Bacteria</taxon>
        <taxon>Bacillati</taxon>
        <taxon>Actinomycetota</taxon>
        <taxon>Actinomycetes</taxon>
        <taxon>Propionibacteriales</taxon>
        <taxon>Nocardioidaceae</taxon>
        <taxon>Nocardioides</taxon>
    </lineage>
</organism>
<keyword evidence="1" id="KW-0456">Lyase</keyword>
<comment type="caution">
    <text evidence="4">The sequence shown here is derived from an EMBL/GenBank/DDBJ whole genome shotgun (WGS) entry which is preliminary data.</text>
</comment>
<keyword evidence="5" id="KW-1185">Reference proteome</keyword>
<dbReference type="PANTHER" id="PTHR43172">
    <property type="entry name" value="ADENYLOSUCCINATE LYASE"/>
    <property type="match status" value="1"/>
</dbReference>
<dbReference type="Pfam" id="PF00206">
    <property type="entry name" value="Lyase_1"/>
    <property type="match status" value="1"/>
</dbReference>
<dbReference type="InterPro" id="IPR020557">
    <property type="entry name" value="Fumarate_lyase_CS"/>
</dbReference>
<dbReference type="PROSITE" id="PS00163">
    <property type="entry name" value="FUMARATE_LYASES"/>
    <property type="match status" value="1"/>
</dbReference>